<evidence type="ECO:0000313" key="4">
    <source>
        <dbReference type="Proteomes" id="UP000278437"/>
    </source>
</evidence>
<keyword evidence="1" id="KW-1133">Transmembrane helix</keyword>
<gene>
    <name evidence="3" type="ORF">STH12_00911</name>
</gene>
<name>A0ABM7D171_9GAMM</name>
<feature type="domain" description="Transposase IS116/IS110/IS902 C-terminal" evidence="2">
    <location>
        <begin position="2"/>
        <end position="42"/>
    </location>
</feature>
<dbReference type="InterPro" id="IPR003346">
    <property type="entry name" value="Transposase_20"/>
</dbReference>
<accession>A0ABM7D171</accession>
<dbReference type="Proteomes" id="UP000278437">
    <property type="component" value="Chromosome"/>
</dbReference>
<reference evidence="4" key="1">
    <citation type="submission" date="2017-03" db="EMBL/GenBank/DDBJ databases">
        <title>Full genome sequence of a non-lethal Shewanella isolate that potentiates virulence of Vibio parahaemolyticus causing acute hepatopancreatic necrosis disease (AHPND) in shrimp.</title>
        <authorList>
            <person name="Prachumwat A."/>
            <person name="Sritunyalucksana K."/>
        </authorList>
    </citation>
    <scope>NUCLEOTIDE SEQUENCE [LARGE SCALE GENOMIC DNA]</scope>
    <source>
        <strain evidence="4">TH2012</strain>
    </source>
</reference>
<evidence type="ECO:0000256" key="1">
    <source>
        <dbReference type="SAM" id="Phobius"/>
    </source>
</evidence>
<evidence type="ECO:0000259" key="2">
    <source>
        <dbReference type="Pfam" id="PF02371"/>
    </source>
</evidence>
<keyword evidence="1" id="KW-0812">Transmembrane</keyword>
<organism evidence="3 4">
    <name type="scientific">Shewanella khirikhana</name>
    <dbReference type="NCBI Taxonomy" id="1965282"/>
    <lineage>
        <taxon>Bacteria</taxon>
        <taxon>Pseudomonadati</taxon>
        <taxon>Pseudomonadota</taxon>
        <taxon>Gammaproteobacteria</taxon>
        <taxon>Alteromonadales</taxon>
        <taxon>Shewanellaceae</taxon>
        <taxon>Shewanella</taxon>
    </lineage>
</organism>
<feature type="transmembrane region" description="Helical" evidence="1">
    <location>
        <begin position="21"/>
        <end position="39"/>
    </location>
</feature>
<dbReference type="EMBL" id="CP020373">
    <property type="protein sequence ID" value="AZQ10047.1"/>
    <property type="molecule type" value="Genomic_DNA"/>
</dbReference>
<proteinExistence type="predicted"/>
<evidence type="ECO:0000313" key="3">
    <source>
        <dbReference type="EMBL" id="AZQ10047.1"/>
    </source>
</evidence>
<dbReference type="Pfam" id="PF02371">
    <property type="entry name" value="Transposase_20"/>
    <property type="match status" value="1"/>
</dbReference>
<keyword evidence="4" id="KW-1185">Reference proteome</keyword>
<keyword evidence="1" id="KW-0472">Membrane</keyword>
<sequence>MSRESGSYTGKRRIRGGRARVRTLMFMAMMSSIQYNPVLKRY</sequence>
<protein>
    <submittedName>
        <fullName evidence="3">Transposase IS116/IS110/IS902 family protein</fullName>
    </submittedName>
</protein>